<dbReference type="Proteomes" id="UP001230220">
    <property type="component" value="Unassembled WGS sequence"/>
</dbReference>
<protein>
    <submittedName>
        <fullName evidence="3">Phage minor structural protein</fullName>
    </submittedName>
</protein>
<name>A0ABU0DYH9_9FIRM</name>
<dbReference type="InterPro" id="IPR030392">
    <property type="entry name" value="S74_ICA"/>
</dbReference>
<proteinExistence type="predicted"/>
<evidence type="ECO:0000256" key="1">
    <source>
        <dbReference type="SAM" id="Coils"/>
    </source>
</evidence>
<dbReference type="NCBIfam" id="TIGR01665">
    <property type="entry name" value="put_anti_recept"/>
    <property type="match status" value="1"/>
</dbReference>
<dbReference type="EMBL" id="JAUSUR010000001">
    <property type="protein sequence ID" value="MDQ0359698.1"/>
    <property type="molecule type" value="Genomic_DNA"/>
</dbReference>
<reference evidence="3 4" key="1">
    <citation type="submission" date="2023-07" db="EMBL/GenBank/DDBJ databases">
        <title>Genomic Encyclopedia of Type Strains, Phase IV (KMG-IV): sequencing the most valuable type-strain genomes for metagenomic binning, comparative biology and taxonomic classification.</title>
        <authorList>
            <person name="Goeker M."/>
        </authorList>
    </citation>
    <scope>NUCLEOTIDE SEQUENCE [LARGE SCALE GENOMIC DNA]</scope>
    <source>
        <strain evidence="3 4">DSM 16784</strain>
    </source>
</reference>
<organism evidence="3 4">
    <name type="scientific">Breznakia pachnodae</name>
    <dbReference type="NCBI Taxonomy" id="265178"/>
    <lineage>
        <taxon>Bacteria</taxon>
        <taxon>Bacillati</taxon>
        <taxon>Bacillota</taxon>
        <taxon>Erysipelotrichia</taxon>
        <taxon>Erysipelotrichales</taxon>
        <taxon>Erysipelotrichaceae</taxon>
        <taxon>Breznakia</taxon>
    </lineage>
</organism>
<sequence length="678" mass="75105">MIKVYDAREQSFNSNGLGSVLPLKCIESKSQSLNGWSIEVETSIEYSSILIKDNIITVETKEKGIQPFRIGNPSYTNKRISFVANHIVFDSEKYLLDSVTPKNLTAAVFLNWINFRTDITSPFIVDSDIEKITATSEFTCVSYLEALEETEKLFGGVYDIDGFKINLKQKVGKDNGVSIAYGKNLQSMRIVEDWSTVCTKLLPVGPDDLKLTDQYVYADIQYETPYTRSVSFSIDKKTESGADKTIQQMRTELLQKAKDYLNESKVPKVNYEIESNIEQSLGIGDTISVKHPLVDLKTKVISYTYDVLTRRVKTLAFGNYVRDVKTVFQDLKNNIKEAVEKADQNYEVVQHQTDIINNLNKLGNVYIDDSEILILDKLPKESAKNVWRIGLGGFGFSKNGYKGPFDVAITQDGAINGNFISAGVIKGIELSGNTITGGKIKGSTIEGNTISGGTIKGALVDGNTITGGNITGTKITGSTINGGNITGSTIDVDKSISIGEALYLTNSTGAVKRHIYLSDEAYLRVDDLDGSVQMIINFSRNKQQNAFILFNDFGITNLWARKQVSLSAPVIMASTPITVGSDIRLKENINAIDISDLVERIKVKRFDYINGAEYQVGVIAQDLLGDKYKDYLISELSTDGISESRYSVDYNVILMACVQQIQKLNKKVNELEKKDGDK</sequence>
<keyword evidence="1" id="KW-0175">Coiled coil</keyword>
<evidence type="ECO:0000259" key="2">
    <source>
        <dbReference type="PROSITE" id="PS51688"/>
    </source>
</evidence>
<evidence type="ECO:0000313" key="4">
    <source>
        <dbReference type="Proteomes" id="UP001230220"/>
    </source>
</evidence>
<comment type="caution">
    <text evidence="3">The sequence shown here is derived from an EMBL/GenBank/DDBJ whole genome shotgun (WGS) entry which is preliminary data.</text>
</comment>
<dbReference type="InterPro" id="IPR010572">
    <property type="entry name" value="Tail_dom"/>
</dbReference>
<gene>
    <name evidence="3" type="ORF">J2S15_000429</name>
</gene>
<dbReference type="Pfam" id="PF06605">
    <property type="entry name" value="Prophage_tail"/>
    <property type="match status" value="1"/>
</dbReference>
<dbReference type="Pfam" id="PF13884">
    <property type="entry name" value="Peptidase_S74"/>
    <property type="match status" value="1"/>
</dbReference>
<dbReference type="PROSITE" id="PS51688">
    <property type="entry name" value="ICA"/>
    <property type="match status" value="1"/>
</dbReference>
<keyword evidence="4" id="KW-1185">Reference proteome</keyword>
<dbReference type="InterPro" id="IPR007119">
    <property type="entry name" value="Phage_tail_spike_N"/>
</dbReference>
<feature type="coiled-coil region" evidence="1">
    <location>
        <begin position="321"/>
        <end position="352"/>
    </location>
</feature>
<feature type="domain" description="Peptidase S74" evidence="2">
    <location>
        <begin position="581"/>
        <end position="675"/>
    </location>
</feature>
<accession>A0ABU0DYH9</accession>
<evidence type="ECO:0000313" key="3">
    <source>
        <dbReference type="EMBL" id="MDQ0359698.1"/>
    </source>
</evidence>
<dbReference type="RefSeq" id="WP_307405031.1">
    <property type="nucleotide sequence ID" value="NZ_JAUSUR010000001.1"/>
</dbReference>